<protein>
    <submittedName>
        <fullName evidence="2">Uncharacterized protein LOC116291481</fullName>
    </submittedName>
</protein>
<dbReference type="InParanoid" id="A0A6P8HDL4"/>
<dbReference type="Proteomes" id="UP000515163">
    <property type="component" value="Unplaced"/>
</dbReference>
<keyword evidence="1" id="KW-1185">Reference proteome</keyword>
<evidence type="ECO:0000313" key="2">
    <source>
        <dbReference type="RefSeq" id="XP_031554509.1"/>
    </source>
</evidence>
<dbReference type="RefSeq" id="XP_031554509.1">
    <property type="nucleotide sequence ID" value="XM_031698649.1"/>
</dbReference>
<evidence type="ECO:0000313" key="1">
    <source>
        <dbReference type="Proteomes" id="UP000515163"/>
    </source>
</evidence>
<dbReference type="OrthoDB" id="5989905at2759"/>
<proteinExistence type="predicted"/>
<dbReference type="AlphaFoldDB" id="A0A6P8HDL4"/>
<reference evidence="2" key="1">
    <citation type="submission" date="2025-08" db="UniProtKB">
        <authorList>
            <consortium name="RefSeq"/>
        </authorList>
    </citation>
    <scope>IDENTIFICATION</scope>
    <source>
        <tissue evidence="2">Tentacle</tissue>
    </source>
</reference>
<name>A0A6P8HDL4_ACTTE</name>
<sequence>MAMLLGINSPCSNYFCIWCECFKALLKDMSIEDWPIKRSIERCSELANSDGEKFDVKHEPLVPIEFTDVVPDTLHLMLRIRGKLLNQVACWAIEQKKKDQMETAMREIGKFARVKLEFYDVQDEGGKTTTKWTSFDYM</sequence>
<organism evidence="1 2">
    <name type="scientific">Actinia tenebrosa</name>
    <name type="common">Australian red waratah sea anemone</name>
    <dbReference type="NCBI Taxonomy" id="6105"/>
    <lineage>
        <taxon>Eukaryota</taxon>
        <taxon>Metazoa</taxon>
        <taxon>Cnidaria</taxon>
        <taxon>Anthozoa</taxon>
        <taxon>Hexacorallia</taxon>
        <taxon>Actiniaria</taxon>
        <taxon>Actiniidae</taxon>
        <taxon>Actinia</taxon>
    </lineage>
</organism>
<accession>A0A6P8HDL4</accession>
<dbReference type="PANTHER" id="PTHR31424:SF5">
    <property type="entry name" value="APPLE DOMAIN-CONTAINING PROTEIN"/>
    <property type="match status" value="1"/>
</dbReference>
<dbReference type="GeneID" id="116291481"/>
<dbReference type="PANTHER" id="PTHR31424">
    <property type="entry name" value="PROTEIN CBG23806"/>
    <property type="match status" value="1"/>
</dbReference>
<gene>
    <name evidence="2" type="primary">LOC116291481</name>
</gene>
<dbReference type="KEGG" id="aten:116291481"/>